<name>A0ACC1NQP3_9HYPO</name>
<comment type="caution">
    <text evidence="1">The sequence shown here is derived from an EMBL/GenBank/DDBJ whole genome shotgun (WGS) entry which is preliminary data.</text>
</comment>
<sequence length="421" mass="47009">MAELSAGQLRAASILARACSTLSLLGSVFVITTFCMSSAFHKKPINRLVFYACFGNIMINVGTLMSRDYLDNIHSPGCQLQGFLMQMFLSADAYWALAMAVNVYLTFYRKFDAVALRRMEIPYIFLCYGIPMISSLVFLFVKNSHGTRVYGNALLWCWISKEWQVMRIATVYGPIWFVILVIFSIYICVGITIYKKRKLLQNFHSSQDPVSVSNEVTLPIQTTEVRISSKPASTAHNGLQLEPLGTHTTSISAAQTRRRHHELNKAAWSYAKCAMLFFTAILITWIPSSANRLYSVIHDGEISVPLTFMSAFVIPLQGFWNGCIYALTSWAACKNFWNDLRHSRKPTVIELIGGPPKATSSHAGQSRQYPSSAGVGANARRFDQSFQSSSHSGKFSKPFDTESAKELSPSRSTSADGRDPY</sequence>
<reference evidence="1" key="1">
    <citation type="submission" date="2022-08" db="EMBL/GenBank/DDBJ databases">
        <title>Genome Sequence of Lecanicillium fungicola.</title>
        <authorList>
            <person name="Buettner E."/>
        </authorList>
    </citation>
    <scope>NUCLEOTIDE SEQUENCE</scope>
    <source>
        <strain evidence="1">Babe33</strain>
    </source>
</reference>
<organism evidence="1 2">
    <name type="scientific">Zarea fungicola</name>
    <dbReference type="NCBI Taxonomy" id="93591"/>
    <lineage>
        <taxon>Eukaryota</taxon>
        <taxon>Fungi</taxon>
        <taxon>Dikarya</taxon>
        <taxon>Ascomycota</taxon>
        <taxon>Pezizomycotina</taxon>
        <taxon>Sordariomycetes</taxon>
        <taxon>Hypocreomycetidae</taxon>
        <taxon>Hypocreales</taxon>
        <taxon>Cordycipitaceae</taxon>
        <taxon>Zarea</taxon>
    </lineage>
</organism>
<keyword evidence="2" id="KW-1185">Reference proteome</keyword>
<evidence type="ECO:0000313" key="2">
    <source>
        <dbReference type="Proteomes" id="UP001143910"/>
    </source>
</evidence>
<proteinExistence type="predicted"/>
<evidence type="ECO:0000313" key="1">
    <source>
        <dbReference type="EMBL" id="KAJ2981635.1"/>
    </source>
</evidence>
<protein>
    <submittedName>
        <fullName evidence="1">Uncharacterized protein</fullName>
    </submittedName>
</protein>
<dbReference type="EMBL" id="JANJQO010000119">
    <property type="protein sequence ID" value="KAJ2981635.1"/>
    <property type="molecule type" value="Genomic_DNA"/>
</dbReference>
<accession>A0ACC1NQP3</accession>
<dbReference type="Proteomes" id="UP001143910">
    <property type="component" value="Unassembled WGS sequence"/>
</dbReference>
<gene>
    <name evidence="1" type="ORF">NQ176_g1900</name>
</gene>